<dbReference type="RefSeq" id="WP_141633412.1">
    <property type="nucleotide sequence ID" value="NZ_VIGB01000003.1"/>
</dbReference>
<dbReference type="GO" id="GO:0002161">
    <property type="term" value="F:aminoacyl-tRNA deacylase activity"/>
    <property type="evidence" value="ECO:0007669"/>
    <property type="project" value="InterPro"/>
</dbReference>
<dbReference type="SUPFAM" id="SSF55826">
    <property type="entry name" value="YbaK/ProRS associated domain"/>
    <property type="match status" value="1"/>
</dbReference>
<comment type="caution">
    <text evidence="1">The sequence shown here is derived from an EMBL/GenBank/DDBJ whole genome shotgun (WGS) entry which is preliminary data.</text>
</comment>
<dbReference type="Proteomes" id="UP000319103">
    <property type="component" value="Unassembled WGS sequence"/>
</dbReference>
<dbReference type="EMBL" id="VIGB01000003">
    <property type="protein sequence ID" value="TQF02722.1"/>
    <property type="molecule type" value="Genomic_DNA"/>
</dbReference>
<name>A0A540W150_9ACTN</name>
<protein>
    <recommendedName>
        <fullName evidence="3">YbaK/aminoacyl-tRNA synthetase-associated domain-containing protein</fullName>
    </recommendedName>
</protein>
<dbReference type="InterPro" id="IPR036754">
    <property type="entry name" value="YbaK/aa-tRNA-synt-asso_dom_sf"/>
</dbReference>
<dbReference type="OrthoDB" id="5524888at2"/>
<evidence type="ECO:0000313" key="1">
    <source>
        <dbReference type="EMBL" id="TQF02722.1"/>
    </source>
</evidence>
<reference evidence="1 2" key="1">
    <citation type="submission" date="2019-06" db="EMBL/GenBank/DDBJ databases">
        <title>Description of Kitasatospora acidophila sp. nov. isolated from pine grove soil, and reclassification of Streptomyces novaecaesareae to Kitasatospora novaeceasareae comb. nov.</title>
        <authorList>
            <person name="Kim M.J."/>
        </authorList>
    </citation>
    <scope>NUCLEOTIDE SEQUENCE [LARGE SCALE GENOMIC DNA]</scope>
    <source>
        <strain evidence="1 2">MMS16-CNU292</strain>
    </source>
</reference>
<proteinExistence type="predicted"/>
<dbReference type="AlphaFoldDB" id="A0A540W150"/>
<evidence type="ECO:0000313" key="2">
    <source>
        <dbReference type="Proteomes" id="UP000319103"/>
    </source>
</evidence>
<keyword evidence="2" id="KW-1185">Reference proteome</keyword>
<dbReference type="Gene3D" id="3.90.960.10">
    <property type="entry name" value="YbaK/aminoacyl-tRNA synthetase-associated domain"/>
    <property type="match status" value="1"/>
</dbReference>
<gene>
    <name evidence="1" type="ORF">E6W39_11200</name>
</gene>
<organism evidence="1 2">
    <name type="scientific">Kitasatospora acidiphila</name>
    <dbReference type="NCBI Taxonomy" id="2567942"/>
    <lineage>
        <taxon>Bacteria</taxon>
        <taxon>Bacillati</taxon>
        <taxon>Actinomycetota</taxon>
        <taxon>Actinomycetes</taxon>
        <taxon>Kitasatosporales</taxon>
        <taxon>Streptomycetaceae</taxon>
        <taxon>Kitasatospora</taxon>
    </lineage>
</organism>
<evidence type="ECO:0008006" key="3">
    <source>
        <dbReference type="Google" id="ProtNLM"/>
    </source>
</evidence>
<accession>A0A540W150</accession>
<sequence length="69" mass="7729">MDRLAGHHQVGLVAGEDIPELQLMADPALFDQEELYFNAARLDRSVVIRAADYRRLVAPQLAAISEQPR</sequence>